<feature type="domain" description="AAA-ATPase-like" evidence="1">
    <location>
        <begin position="7"/>
        <end position="204"/>
    </location>
</feature>
<name>A0ABR7D4R3_9BACT</name>
<dbReference type="RefSeq" id="WP_186977827.1">
    <property type="nucleotide sequence ID" value="NZ_JACOOH010000008.1"/>
</dbReference>
<protein>
    <submittedName>
        <fullName evidence="2">ATP-binding protein</fullName>
    </submittedName>
</protein>
<gene>
    <name evidence="2" type="ORF">H8S64_17685</name>
</gene>
<comment type="caution">
    <text evidence="2">The sequence shown here is derived from an EMBL/GenBank/DDBJ whole genome shotgun (WGS) entry which is preliminary data.</text>
</comment>
<dbReference type="PANTHER" id="PTHR34825:SF1">
    <property type="entry name" value="AAA-ATPASE-LIKE DOMAIN-CONTAINING PROTEIN"/>
    <property type="match status" value="1"/>
</dbReference>
<keyword evidence="2" id="KW-0067">ATP-binding</keyword>
<dbReference type="GO" id="GO:0005524">
    <property type="term" value="F:ATP binding"/>
    <property type="evidence" value="ECO:0007669"/>
    <property type="project" value="UniProtKB-KW"/>
</dbReference>
<reference evidence="2 3" key="1">
    <citation type="submission" date="2020-08" db="EMBL/GenBank/DDBJ databases">
        <title>Genome public.</title>
        <authorList>
            <person name="Liu C."/>
            <person name="Sun Q."/>
        </authorList>
    </citation>
    <scope>NUCLEOTIDE SEQUENCE [LARGE SCALE GENOMIC DNA]</scope>
    <source>
        <strain evidence="2 3">NSJ-56</strain>
    </source>
</reference>
<sequence length="518" mass="59902">METRKLPIGIQTFEKIRVGNYVYVDKTAFVWKLVSSSAPYFLSRPRRFGKSLLLSTFESYFEGRKDLFEGLTIGQLEKEWNVHPVLHLDLNAEKYDSPEGLYAILDRYLKMWEDRWGRGDGESTPAGRFFDVIRRACEQTGRGVVVLVDEYDKPLLQALGKDNALLEDFRDTLKAFYGVLKSADRYLRFVFLTGVTKFAQVSVFSDLNQLSDISMWPDYATICGITLEELKDNFQPEIEQLAATNAMDVGEVVKKMTTLYDGYHFYQNAPGVFNPFSVLSVFTSKVFGRYWFQTGTPTFLVELLKQSDYDLRELLDGVEAPASSFTEYRVNVDNPIPLIYQSGYLTIKEYDKEFQNYLLAFPNDEVRYGFMDFLVPFYTSLAEDERGFYIGKFVQELRVGDVDAFMKRLRAFFADFPYELNTRTERHYQVVFYLVFKLMGQFTGAEVRSGKGRADAVVKTPKYIYVFEFKLDGTAEQALKQIDDKGYLLPYSVDNREVVKIGVEFDANERNIGKWLVE</sequence>
<accession>A0ABR7D4R3</accession>
<proteinExistence type="predicted"/>
<dbReference type="EMBL" id="JACOOH010000008">
    <property type="protein sequence ID" value="MBC5622927.1"/>
    <property type="molecule type" value="Genomic_DNA"/>
</dbReference>
<dbReference type="Pfam" id="PF08011">
    <property type="entry name" value="PDDEXK_9"/>
    <property type="match status" value="1"/>
</dbReference>
<keyword evidence="2" id="KW-0547">Nucleotide-binding</keyword>
<dbReference type="Pfam" id="PF09820">
    <property type="entry name" value="AAA-ATPase_like"/>
    <property type="match status" value="1"/>
</dbReference>
<dbReference type="PANTHER" id="PTHR34825">
    <property type="entry name" value="CONSERVED PROTEIN, WITH A WEAK D-GALACTARATE DEHYDRATASE/ALTRONATE HYDROLASE DOMAIN"/>
    <property type="match status" value="1"/>
</dbReference>
<dbReference type="InterPro" id="IPR012547">
    <property type="entry name" value="PDDEXK_9"/>
</dbReference>
<dbReference type="Proteomes" id="UP000646484">
    <property type="component" value="Unassembled WGS sequence"/>
</dbReference>
<organism evidence="2 3">
    <name type="scientific">Butyricimonas hominis</name>
    <dbReference type="NCBI Taxonomy" id="2763032"/>
    <lineage>
        <taxon>Bacteria</taxon>
        <taxon>Pseudomonadati</taxon>
        <taxon>Bacteroidota</taxon>
        <taxon>Bacteroidia</taxon>
        <taxon>Bacteroidales</taxon>
        <taxon>Odoribacteraceae</taxon>
        <taxon>Butyricimonas</taxon>
    </lineage>
</organism>
<evidence type="ECO:0000259" key="1">
    <source>
        <dbReference type="Pfam" id="PF09820"/>
    </source>
</evidence>
<dbReference type="InterPro" id="IPR018631">
    <property type="entry name" value="AAA-ATPase-like_dom"/>
</dbReference>
<evidence type="ECO:0000313" key="2">
    <source>
        <dbReference type="EMBL" id="MBC5622927.1"/>
    </source>
</evidence>
<keyword evidence="3" id="KW-1185">Reference proteome</keyword>
<evidence type="ECO:0000313" key="3">
    <source>
        <dbReference type="Proteomes" id="UP000646484"/>
    </source>
</evidence>